<feature type="signal peptide" evidence="1">
    <location>
        <begin position="1"/>
        <end position="19"/>
    </location>
</feature>
<evidence type="ECO:0000313" key="3">
    <source>
        <dbReference type="Proteomes" id="UP000604481"/>
    </source>
</evidence>
<reference evidence="2 3" key="1">
    <citation type="submission" date="2020-10" db="EMBL/GenBank/DDBJ databases">
        <title>The genome sequence of Chitinilyticum litopenaei 4Y14.</title>
        <authorList>
            <person name="Liu Y."/>
        </authorList>
    </citation>
    <scope>NUCLEOTIDE SEQUENCE [LARGE SCALE GENOMIC DNA]</scope>
    <source>
        <strain evidence="2 3">4Y14</strain>
    </source>
</reference>
<keyword evidence="1" id="KW-0732">Signal</keyword>
<dbReference type="Proteomes" id="UP000604481">
    <property type="component" value="Unassembled WGS sequence"/>
</dbReference>
<protein>
    <submittedName>
        <fullName evidence="2">Uncharacterized protein</fullName>
    </submittedName>
</protein>
<feature type="chain" id="PRO_5035145474" evidence="1">
    <location>
        <begin position="20"/>
        <end position="260"/>
    </location>
</feature>
<organism evidence="2 3">
    <name type="scientific">Chitinilyticum piscinae</name>
    <dbReference type="NCBI Taxonomy" id="2866724"/>
    <lineage>
        <taxon>Bacteria</taxon>
        <taxon>Pseudomonadati</taxon>
        <taxon>Pseudomonadota</taxon>
        <taxon>Betaproteobacteria</taxon>
        <taxon>Neisseriales</taxon>
        <taxon>Chitinibacteraceae</taxon>
        <taxon>Chitinilyticum</taxon>
    </lineage>
</organism>
<comment type="caution">
    <text evidence="2">The sequence shown here is derived from an EMBL/GenBank/DDBJ whole genome shotgun (WGS) entry which is preliminary data.</text>
</comment>
<dbReference type="RefSeq" id="WP_194114775.1">
    <property type="nucleotide sequence ID" value="NZ_JADFUA010000001.1"/>
</dbReference>
<proteinExistence type="predicted"/>
<name>A0A8J7FL76_9NEIS</name>
<dbReference type="InterPro" id="IPR025644">
    <property type="entry name" value="DUF4344"/>
</dbReference>
<dbReference type="EMBL" id="JADFUA010000001">
    <property type="protein sequence ID" value="MBE9608281.1"/>
    <property type="molecule type" value="Genomic_DNA"/>
</dbReference>
<evidence type="ECO:0000313" key="2">
    <source>
        <dbReference type="EMBL" id="MBE9608281.1"/>
    </source>
</evidence>
<keyword evidence="3" id="KW-1185">Reference proteome</keyword>
<dbReference type="Pfam" id="PF14247">
    <property type="entry name" value="DUF4344"/>
    <property type="match status" value="1"/>
</dbReference>
<evidence type="ECO:0000256" key="1">
    <source>
        <dbReference type="SAM" id="SignalP"/>
    </source>
</evidence>
<sequence length="260" mass="30550">MKIKHWLLGAMLLPSLSFAANVITKYTPPQSEELKPYYELLKSRNALDQVKPTVKLLKWPGDFTLETMECGEVNAMYYPGQSRIVMCYEIFKDLHDKSEEQLTDYSAEYRRDVAVHAAIFLFRHELTHAIIDVFKVPIFTDEENAADAVALYYSLNNSEPEELKKLLKGAKFYFMRKNPKFGETNDYQFGTFSDVHPLHEQRYFNMLCYTYAKYPKEADFLVKDGYLPQSRADYCPRQWEQLDNAMKKLIWPHTYKKVGK</sequence>
<dbReference type="AlphaFoldDB" id="A0A8J7FL76"/>
<gene>
    <name evidence="2" type="ORF">INR99_02860</name>
</gene>
<accession>A0A8J7FL76</accession>